<feature type="compositionally biased region" description="Basic and acidic residues" evidence="1">
    <location>
        <begin position="44"/>
        <end position="56"/>
    </location>
</feature>
<feature type="compositionally biased region" description="Pro residues" evidence="1">
    <location>
        <begin position="184"/>
        <end position="196"/>
    </location>
</feature>
<proteinExistence type="predicted"/>
<feature type="compositionally biased region" description="Polar residues" evidence="1">
    <location>
        <begin position="1"/>
        <end position="28"/>
    </location>
</feature>
<reference evidence="2" key="1">
    <citation type="submission" date="2023-06" db="EMBL/GenBank/DDBJ databases">
        <authorList>
            <person name="Delattre M."/>
        </authorList>
    </citation>
    <scope>NUCLEOTIDE SEQUENCE</scope>
    <source>
        <strain evidence="2">AF72</strain>
    </source>
</reference>
<evidence type="ECO:0000313" key="2">
    <source>
        <dbReference type="EMBL" id="CAJ0574196.1"/>
    </source>
</evidence>
<dbReference type="EMBL" id="CATQJA010002628">
    <property type="protein sequence ID" value="CAJ0574196.1"/>
    <property type="molecule type" value="Genomic_DNA"/>
</dbReference>
<evidence type="ECO:0000313" key="3">
    <source>
        <dbReference type="Proteomes" id="UP001177023"/>
    </source>
</evidence>
<dbReference type="AlphaFoldDB" id="A0AA36CUH9"/>
<evidence type="ECO:0000256" key="1">
    <source>
        <dbReference type="SAM" id="MobiDB-lite"/>
    </source>
</evidence>
<dbReference type="Proteomes" id="UP001177023">
    <property type="component" value="Unassembled WGS sequence"/>
</dbReference>
<sequence length="424" mass="46246">MSMSHYGSTGNLSLGNRQASPSYASLQRNQDEYNRFETKRHHDRSSEERRLRESNESKFSGYGNRPGTGVEMTEHRWTGGELITDPSQLPKSLKPRRMFYSPIGDGVVAADGVEKKRGPVDLTPRVTITTLSKIDRGERGQGGVNVYEKEWHSTLPGEGAAGSVFDGNFPNIPDGGRGRSADRPQPPPAPMPAPEPPMDRGNRGPHTDNGSGLHGPAKPTSVTPNSGLGGRGGPSGPGGPGRGSGLGEPYPAYPAYEEPVRPLSSASTFDPYRVVDTKTGYLITNPRELIHQFATTTPIATMGLDDGTPLTKHTSVKSMYSTLETQETEQRFAPYAPYRVQNGSSSHGGNSGVVSPNRFVRNLRDETMTHSQREANTHLDALNQRDPNSSHRVQEIRQKTMHRGGNDDIDQLTNQLVHGLNTRY</sequence>
<keyword evidence="3" id="KW-1185">Reference proteome</keyword>
<comment type="caution">
    <text evidence="2">The sequence shown here is derived from an EMBL/GenBank/DDBJ whole genome shotgun (WGS) entry which is preliminary data.</text>
</comment>
<gene>
    <name evidence="2" type="ORF">MSPICULIGERA_LOCUS12536</name>
</gene>
<feature type="region of interest" description="Disordered" evidence="1">
    <location>
        <begin position="133"/>
        <end position="254"/>
    </location>
</feature>
<name>A0AA36CUH9_9BILA</name>
<feature type="compositionally biased region" description="Gly residues" evidence="1">
    <location>
        <begin position="227"/>
        <end position="246"/>
    </location>
</feature>
<feature type="region of interest" description="Disordered" evidence="1">
    <location>
        <begin position="1"/>
        <end position="72"/>
    </location>
</feature>
<feature type="non-terminal residue" evidence="2">
    <location>
        <position position="1"/>
    </location>
</feature>
<organism evidence="2 3">
    <name type="scientific">Mesorhabditis spiculigera</name>
    <dbReference type="NCBI Taxonomy" id="96644"/>
    <lineage>
        <taxon>Eukaryota</taxon>
        <taxon>Metazoa</taxon>
        <taxon>Ecdysozoa</taxon>
        <taxon>Nematoda</taxon>
        <taxon>Chromadorea</taxon>
        <taxon>Rhabditida</taxon>
        <taxon>Rhabditina</taxon>
        <taxon>Rhabditomorpha</taxon>
        <taxon>Rhabditoidea</taxon>
        <taxon>Rhabditidae</taxon>
        <taxon>Mesorhabditinae</taxon>
        <taxon>Mesorhabditis</taxon>
    </lineage>
</organism>
<accession>A0AA36CUH9</accession>
<protein>
    <submittedName>
        <fullName evidence="2">Uncharacterized protein</fullName>
    </submittedName>
</protein>
<feature type="compositionally biased region" description="Basic and acidic residues" evidence="1">
    <location>
        <begin position="197"/>
        <end position="206"/>
    </location>
</feature>